<organism evidence="1 2">
    <name type="scientific">Amphibalanus amphitrite</name>
    <name type="common">Striped barnacle</name>
    <name type="synonym">Balanus amphitrite</name>
    <dbReference type="NCBI Taxonomy" id="1232801"/>
    <lineage>
        <taxon>Eukaryota</taxon>
        <taxon>Metazoa</taxon>
        <taxon>Ecdysozoa</taxon>
        <taxon>Arthropoda</taxon>
        <taxon>Crustacea</taxon>
        <taxon>Multicrustacea</taxon>
        <taxon>Cirripedia</taxon>
        <taxon>Thoracica</taxon>
        <taxon>Thoracicalcarea</taxon>
        <taxon>Balanomorpha</taxon>
        <taxon>Balanoidea</taxon>
        <taxon>Balanidae</taxon>
        <taxon>Amphibalaninae</taxon>
        <taxon>Amphibalanus</taxon>
    </lineage>
</organism>
<evidence type="ECO:0000313" key="1">
    <source>
        <dbReference type="EMBL" id="KAF0295644.1"/>
    </source>
</evidence>
<dbReference type="Proteomes" id="UP000440578">
    <property type="component" value="Unassembled WGS sequence"/>
</dbReference>
<gene>
    <name evidence="1" type="ORF">FJT64_006864</name>
</gene>
<proteinExistence type="predicted"/>
<protein>
    <submittedName>
        <fullName evidence="1">Uncharacterized protein</fullName>
    </submittedName>
</protein>
<name>A0A6A4VVN4_AMPAM</name>
<reference evidence="1 2" key="1">
    <citation type="submission" date="2019-07" db="EMBL/GenBank/DDBJ databases">
        <title>Draft genome assembly of a fouling barnacle, Amphibalanus amphitrite (Darwin, 1854): The first reference genome for Thecostraca.</title>
        <authorList>
            <person name="Kim W."/>
        </authorList>
    </citation>
    <scope>NUCLEOTIDE SEQUENCE [LARGE SCALE GENOMIC DNA]</scope>
    <source>
        <strain evidence="1">SNU_AA5</strain>
        <tissue evidence="1">Soma without cirri and trophi</tissue>
    </source>
</reference>
<evidence type="ECO:0000313" key="2">
    <source>
        <dbReference type="Proteomes" id="UP000440578"/>
    </source>
</evidence>
<sequence length="106" mass="10966">MESLSPPARLAGVHSVTAPEGWNRVTSNGLVVYVRRLADLSSTEAGPDSVGQLLPAPVAQYPAAAKDVPGERGEVGHVVLGESHAVMAEAGLIDAGARWPPGETCW</sequence>
<dbReference type="EMBL" id="VIIS01001605">
    <property type="protein sequence ID" value="KAF0295644.1"/>
    <property type="molecule type" value="Genomic_DNA"/>
</dbReference>
<accession>A0A6A4VVN4</accession>
<comment type="caution">
    <text evidence="1">The sequence shown here is derived from an EMBL/GenBank/DDBJ whole genome shotgun (WGS) entry which is preliminary data.</text>
</comment>
<dbReference type="AlphaFoldDB" id="A0A6A4VVN4"/>
<keyword evidence="2" id="KW-1185">Reference proteome</keyword>